<reference evidence="7" key="1">
    <citation type="journal article" date="2014" name="Int. J. Syst. Evol. Microbiol.">
        <title>Complete genome of a new Firmicutes species belonging to the dominant human colonic microbiota ('Ruminococcus bicirculans') reveals two chromosomes and a selective capacity to utilize plant glucans.</title>
        <authorList>
            <consortium name="NISC Comparative Sequencing Program"/>
            <person name="Wegmann U."/>
            <person name="Louis P."/>
            <person name="Goesmann A."/>
            <person name="Henrissat B."/>
            <person name="Duncan S.H."/>
            <person name="Flint H.J."/>
        </authorList>
    </citation>
    <scope>NUCLEOTIDE SEQUENCE</scope>
    <source>
        <strain evidence="7">NBRC 103408</strain>
    </source>
</reference>
<dbReference type="InterPro" id="IPR015421">
    <property type="entry name" value="PyrdxlP-dep_Trfase_major"/>
</dbReference>
<dbReference type="EC" id="4.1.2.48" evidence="5"/>
<dbReference type="InterPro" id="IPR015422">
    <property type="entry name" value="PyrdxlP-dep_Trfase_small"/>
</dbReference>
<dbReference type="Gene3D" id="3.90.1150.10">
    <property type="entry name" value="Aspartate Aminotransferase, domain 1"/>
    <property type="match status" value="1"/>
</dbReference>
<dbReference type="RefSeq" id="WP_206374452.1">
    <property type="nucleotide sequence ID" value="NZ_BSNF01000006.1"/>
</dbReference>
<feature type="domain" description="Aromatic amino acid beta-eliminating lyase/threonine aldolase" evidence="6">
    <location>
        <begin position="9"/>
        <end position="300"/>
    </location>
</feature>
<dbReference type="Pfam" id="PF01212">
    <property type="entry name" value="Beta_elim_lyase"/>
    <property type="match status" value="1"/>
</dbReference>
<keyword evidence="5" id="KW-0456">Lyase</keyword>
<organism evidence="7 8">
    <name type="scientific">Sneathiella chinensis</name>
    <dbReference type="NCBI Taxonomy" id="349750"/>
    <lineage>
        <taxon>Bacteria</taxon>
        <taxon>Pseudomonadati</taxon>
        <taxon>Pseudomonadota</taxon>
        <taxon>Alphaproteobacteria</taxon>
        <taxon>Sneathiellales</taxon>
        <taxon>Sneathiellaceae</taxon>
        <taxon>Sneathiella</taxon>
    </lineage>
</organism>
<comment type="cofactor">
    <cofactor evidence="1 5">
        <name>pyridoxal 5'-phosphate</name>
        <dbReference type="ChEBI" id="CHEBI:597326"/>
    </cofactor>
</comment>
<comment type="subunit">
    <text evidence="3">Homotetramer.</text>
</comment>
<comment type="catalytic activity">
    <reaction evidence="5">
        <text>L-allo-threonine = acetaldehyde + glycine</text>
        <dbReference type="Rhea" id="RHEA:26209"/>
        <dbReference type="ChEBI" id="CHEBI:15343"/>
        <dbReference type="ChEBI" id="CHEBI:57305"/>
        <dbReference type="ChEBI" id="CHEBI:58585"/>
        <dbReference type="EC" id="4.1.2.48"/>
    </reaction>
</comment>
<evidence type="ECO:0000256" key="2">
    <source>
        <dbReference type="ARBA" id="ARBA00006966"/>
    </source>
</evidence>
<comment type="catalytic activity">
    <reaction evidence="5">
        <text>L-threonine = acetaldehyde + glycine</text>
        <dbReference type="Rhea" id="RHEA:19625"/>
        <dbReference type="ChEBI" id="CHEBI:15343"/>
        <dbReference type="ChEBI" id="CHEBI:57305"/>
        <dbReference type="ChEBI" id="CHEBI:57926"/>
        <dbReference type="EC" id="4.1.2.48"/>
    </reaction>
</comment>
<dbReference type="SUPFAM" id="SSF53383">
    <property type="entry name" value="PLP-dependent transferases"/>
    <property type="match status" value="1"/>
</dbReference>
<evidence type="ECO:0000256" key="5">
    <source>
        <dbReference type="PIRNR" id="PIRNR038940"/>
    </source>
</evidence>
<dbReference type="PIRSF" id="PIRSF038940">
    <property type="entry name" value="Low_specificity_LTA"/>
    <property type="match status" value="1"/>
</dbReference>
<dbReference type="EMBL" id="BSNF01000006">
    <property type="protein sequence ID" value="GLQ06365.1"/>
    <property type="molecule type" value="Genomic_DNA"/>
</dbReference>
<keyword evidence="4 5" id="KW-0663">Pyridoxal phosphate</keyword>
<gene>
    <name evidence="7" type="ORF">GCM10007924_15860</name>
</gene>
<dbReference type="InterPro" id="IPR015424">
    <property type="entry name" value="PyrdxlP-dep_Trfase"/>
</dbReference>
<dbReference type="Gene3D" id="3.40.640.10">
    <property type="entry name" value="Type I PLP-dependent aspartate aminotransferase-like (Major domain)"/>
    <property type="match status" value="1"/>
</dbReference>
<name>A0ABQ5U3X2_9PROT</name>
<evidence type="ECO:0000256" key="4">
    <source>
        <dbReference type="ARBA" id="ARBA00022898"/>
    </source>
</evidence>
<comment type="caution">
    <text evidence="7">The sequence shown here is derived from an EMBL/GenBank/DDBJ whole genome shotgun (WGS) entry which is preliminary data.</text>
</comment>
<comment type="function">
    <text evidence="5">Catalyzes the cleavage of L-allo-threonine and L-threonine to glycine and acetaldehyde.</text>
</comment>
<dbReference type="PANTHER" id="PTHR48097">
    <property type="entry name" value="L-THREONINE ALDOLASE-RELATED"/>
    <property type="match status" value="1"/>
</dbReference>
<sequence length="354" mass="38264">MKNRNTISFASDNSAPVCPELMEALARVNSGATFGYGNDDHTRQMEERFKDLFQCDLRAFPVATGTAANVLALSVLTPPYGSVYCHRQAHIEMDECGAPEFYTNGAKLVLLDGEDGKIAPTDLVAALSASGAGVVHHVQPAALSLTQVTECGTLYTPDEIASLTDIARSHGLSVHMDGARFANAAAAMGVSPADLTWRSGVDVLSFGATKNGAMAVEAVVFFNPEEQAARIKDFEFRRKRGAHLFSKMRYLSAQLDRHLEGDLWLRLAGNANAMAARLKDGLSSCPDVALLYPVEANILFARLPEATIDRLETEGFLFYVMGARQNGQVRLVTSWNTTADEVDAFLSIVRQTGA</sequence>
<dbReference type="Proteomes" id="UP001161409">
    <property type="component" value="Unassembled WGS sequence"/>
</dbReference>
<reference evidence="7" key="2">
    <citation type="submission" date="2023-01" db="EMBL/GenBank/DDBJ databases">
        <title>Draft genome sequence of Sneathiella chinensis strain NBRC 103408.</title>
        <authorList>
            <person name="Sun Q."/>
            <person name="Mori K."/>
        </authorList>
    </citation>
    <scope>NUCLEOTIDE SEQUENCE</scope>
    <source>
        <strain evidence="7">NBRC 103408</strain>
    </source>
</reference>
<dbReference type="PANTHER" id="PTHR48097:SF5">
    <property type="entry name" value="LOW SPECIFICITY L-THREONINE ALDOLASE"/>
    <property type="match status" value="1"/>
</dbReference>
<proteinExistence type="inferred from homology"/>
<evidence type="ECO:0000313" key="7">
    <source>
        <dbReference type="EMBL" id="GLQ06365.1"/>
    </source>
</evidence>
<dbReference type="InterPro" id="IPR001597">
    <property type="entry name" value="ArAA_b-elim_lyase/Thr_aldolase"/>
</dbReference>
<keyword evidence="8" id="KW-1185">Reference proteome</keyword>
<evidence type="ECO:0000259" key="6">
    <source>
        <dbReference type="Pfam" id="PF01212"/>
    </source>
</evidence>
<comment type="similarity">
    <text evidence="2 5">Belongs to the threonine aldolase family.</text>
</comment>
<accession>A0ABQ5U3X2</accession>
<dbReference type="InterPro" id="IPR026273">
    <property type="entry name" value="Low_specificity_L-TA_bact"/>
</dbReference>
<protein>
    <recommendedName>
        <fullName evidence="5">L-threonine aldolase</fullName>
        <ecNumber evidence="5">4.1.2.48</ecNumber>
    </recommendedName>
</protein>
<evidence type="ECO:0000256" key="3">
    <source>
        <dbReference type="ARBA" id="ARBA00011881"/>
    </source>
</evidence>
<evidence type="ECO:0000256" key="1">
    <source>
        <dbReference type="ARBA" id="ARBA00001933"/>
    </source>
</evidence>
<evidence type="ECO:0000313" key="8">
    <source>
        <dbReference type="Proteomes" id="UP001161409"/>
    </source>
</evidence>